<protein>
    <submittedName>
        <fullName evidence="1">Uncharacterized protein</fullName>
    </submittedName>
</protein>
<keyword evidence="2" id="KW-1185">Reference proteome</keyword>
<organism evidence="1 2">
    <name type="scientific">Gilliamella intestini</name>
    <dbReference type="NCBI Taxonomy" id="1798183"/>
    <lineage>
        <taxon>Bacteria</taxon>
        <taxon>Pseudomonadati</taxon>
        <taxon>Pseudomonadota</taxon>
        <taxon>Gammaproteobacteria</taxon>
        <taxon>Orbales</taxon>
        <taxon>Orbaceae</taxon>
        <taxon>Gilliamella</taxon>
    </lineage>
</organism>
<proteinExistence type="predicted"/>
<reference evidence="2" key="1">
    <citation type="submission" date="2016-08" db="EMBL/GenBank/DDBJ databases">
        <authorList>
            <person name="Varghese N."/>
            <person name="Submissions Spin"/>
        </authorList>
    </citation>
    <scope>NUCLEOTIDE SEQUENCE [LARGE SCALE GENOMIC DNA]</scope>
    <source>
        <strain evidence="2">R-53144</strain>
    </source>
</reference>
<dbReference type="EMBL" id="FMBA01000060">
    <property type="protein sequence ID" value="SCC26847.1"/>
    <property type="molecule type" value="Genomic_DNA"/>
</dbReference>
<evidence type="ECO:0000313" key="2">
    <source>
        <dbReference type="Proteomes" id="UP000199698"/>
    </source>
</evidence>
<accession>A0A1C4D695</accession>
<dbReference type="Proteomes" id="UP000199698">
    <property type="component" value="Unassembled WGS sequence"/>
</dbReference>
<evidence type="ECO:0000313" key="1">
    <source>
        <dbReference type="EMBL" id="SCC26847.1"/>
    </source>
</evidence>
<dbReference type="AlphaFoldDB" id="A0A1C4D695"/>
<sequence length="369" mass="43102">MSRKLRFIKPSLYPSEKVQTLTLERIKYNYENGITTNLIPDTNILIAMEECADKKVNNDQDRIRILKDNDLIELFNLLGLNSYSNIAWCPFFSLSEMPGKYANYSYKKLKLFDKKFKFECAYEEDNINDDTFDKQQTRKTIDNFTSGQKLISSFSYCSLLLIQIIEKNLNNSTFDDKINLYIRIVIDELDLVSMKEFFIACIVFYSSSARQNNGPYKELIKDIKKNFYSGKKSKSFSKLSPLEIMKSIASNGSFDLALINICNIGDFNGIDGEKLDNWIVSFDNKLFNLVRHFPHFKNGKGESSHVYYNNLLEIMPEHKDRLLSIMSLLENRKNKTLKLEKLQNEPLNIYMKEIELTIEKFHKMAMYGI</sequence>
<gene>
    <name evidence="1" type="ORF">GA0061080_106015</name>
</gene>
<name>A0A1C4D695_9GAMM</name>
<dbReference type="RefSeq" id="WP_091125527.1">
    <property type="nucleotide sequence ID" value="NZ_FMBA01000060.1"/>
</dbReference>
<dbReference type="OrthoDB" id="9156748at2"/>